<keyword evidence="4" id="KW-1185">Reference proteome</keyword>
<reference evidence="3" key="1">
    <citation type="submission" date="2020-05" db="EMBL/GenBank/DDBJ databases">
        <title>Mycena genomes resolve the evolution of fungal bioluminescence.</title>
        <authorList>
            <person name="Tsai I.J."/>
        </authorList>
    </citation>
    <scope>NUCLEOTIDE SEQUENCE</scope>
    <source>
        <strain evidence="3">CCC161011</strain>
    </source>
</reference>
<evidence type="ECO:0000256" key="2">
    <source>
        <dbReference type="SAM" id="MobiDB-lite"/>
    </source>
</evidence>
<dbReference type="EMBL" id="JACAZI010000030">
    <property type="protein sequence ID" value="KAF7333104.1"/>
    <property type="molecule type" value="Genomic_DNA"/>
</dbReference>
<dbReference type="AlphaFoldDB" id="A0A8H6X2L3"/>
<evidence type="ECO:0000256" key="1">
    <source>
        <dbReference type="SAM" id="Coils"/>
    </source>
</evidence>
<organism evidence="3 4">
    <name type="scientific">Mycena venus</name>
    <dbReference type="NCBI Taxonomy" id="2733690"/>
    <lineage>
        <taxon>Eukaryota</taxon>
        <taxon>Fungi</taxon>
        <taxon>Dikarya</taxon>
        <taxon>Basidiomycota</taxon>
        <taxon>Agaricomycotina</taxon>
        <taxon>Agaricomycetes</taxon>
        <taxon>Agaricomycetidae</taxon>
        <taxon>Agaricales</taxon>
        <taxon>Marasmiineae</taxon>
        <taxon>Mycenaceae</taxon>
        <taxon>Mycena</taxon>
    </lineage>
</organism>
<dbReference type="OrthoDB" id="3043234at2759"/>
<comment type="caution">
    <text evidence="3">The sequence shown here is derived from an EMBL/GenBank/DDBJ whole genome shotgun (WGS) entry which is preliminary data.</text>
</comment>
<evidence type="ECO:0000313" key="4">
    <source>
        <dbReference type="Proteomes" id="UP000620124"/>
    </source>
</evidence>
<feature type="coiled-coil region" evidence="1">
    <location>
        <begin position="120"/>
        <end position="165"/>
    </location>
</feature>
<proteinExistence type="predicted"/>
<gene>
    <name evidence="3" type="ORF">MVEN_02375700</name>
</gene>
<sequence length="754" mass="83869">MPRGTKQRNAIFHARQFRHGISASSDNENEPPSDDQTPVHPPSRKRKTLAAQISEKDERITELETTIADLESSLRQLQYDFDSLQEEHSALVTKNEATSLAHKSLSILKRKADATFSDELRKKQKRIRRLENDRETKAESFSTEITALEDTLDERSRLLAGLEHELAASRTDIHSRDIIILSLQSELKQKQSILTTTRQTVYALRKKSDRAKCALKESRKAHQKLQIWRPTKNGQYTAAACALSRDLTHAGCSAGKIAFAVQSCARAFGIKIHCGFMSARTVGRVVDEGGKYGEIQLAREIMNAPGFVESSDGTTLRGITVESRHITLLVPSYAPNVDDSNQSTWQHRTRFVEVAPALDHTAQRQFQGTMEAANRIADVYSRSPLAAQERRVMEKNEYWRKKLGEGKDHAADGKKEFKISAAHKKDVIIEDLGRAAMDDEDTATGHILTTMMEITDEDLAAAGKISMDEVAALSIEARSQLSETALERRLGEEKFESLTPEEQANLCTHVFGGCCCHKDLNVLRIGYHAVQLVYSTHCLPPPVLLANKANAATIDIGSKDLDNAAVQAAVESSTCGAIKLLQLIGAVLRHKDSERGYQDKCTIFMRQRKLELYDLDEPNKFPDVFNNRYGCYSYAAAEVVCFHGLIQELVTEIIDGKTNSGQANHMEQNILKGLNCDVTMTELVALALYGASVSWPYMATVRGTKDEPINLLSLTGIHRKLPEFCAHVAAHPYILLDPTTSLETLTIDGKPFLN</sequence>
<feature type="region of interest" description="Disordered" evidence="2">
    <location>
        <begin position="1"/>
        <end position="52"/>
    </location>
</feature>
<keyword evidence="1" id="KW-0175">Coiled coil</keyword>
<evidence type="ECO:0000313" key="3">
    <source>
        <dbReference type="EMBL" id="KAF7333104.1"/>
    </source>
</evidence>
<accession>A0A8H6X2L3</accession>
<dbReference type="Proteomes" id="UP000620124">
    <property type="component" value="Unassembled WGS sequence"/>
</dbReference>
<name>A0A8H6X2L3_9AGAR</name>
<protein>
    <submittedName>
        <fullName evidence="3">Uncharacterized protein</fullName>
    </submittedName>
</protein>